<evidence type="ECO:0000256" key="1">
    <source>
        <dbReference type="SAM" id="Phobius"/>
    </source>
</evidence>
<dbReference type="Proteomes" id="UP000245712">
    <property type="component" value="Unassembled WGS sequence"/>
</dbReference>
<dbReference type="RefSeq" id="WP_116614415.1">
    <property type="nucleotide sequence ID" value="NZ_CAJZAT010000115.1"/>
</dbReference>
<keyword evidence="1" id="KW-0812">Transmembrane</keyword>
<accession>A0ABX5K9G2</accession>
<proteinExistence type="predicted"/>
<name>A0ABX5K9G2_9BURK</name>
<protein>
    <submittedName>
        <fullName evidence="2">Uncharacterized protein</fullName>
    </submittedName>
</protein>
<comment type="caution">
    <text evidence="2">The sequence shown here is derived from an EMBL/GenBank/DDBJ whole genome shotgun (WGS) entry which is preliminary data.</text>
</comment>
<keyword evidence="3" id="KW-1185">Reference proteome</keyword>
<sequence length="118" mass="12762">MADTRRTARVHTNADLAYELQPVRSRAWRVGGVMLWAACAAAAGAGITAWRLAPKEALRCPVVAPDALSRELGDTQLRLEQERAARATLQSTAEGAQATIAKLQSELLFLRAHGARSR</sequence>
<reference evidence="2 3" key="1">
    <citation type="submission" date="2018-05" db="EMBL/GenBank/DDBJ databases">
        <title>Genomic Encyclopedia of Type Strains, Phase IV (KMG-V): Genome sequencing to study the core and pangenomes of soil and plant-associated prokaryotes.</title>
        <authorList>
            <person name="Whitman W."/>
        </authorList>
    </citation>
    <scope>NUCLEOTIDE SEQUENCE [LARGE SCALE GENOMIC DNA]</scope>
    <source>
        <strain evidence="2 3">SCZa-39</strain>
    </source>
</reference>
<evidence type="ECO:0000313" key="2">
    <source>
        <dbReference type="EMBL" id="PVX71237.1"/>
    </source>
</evidence>
<gene>
    <name evidence="2" type="ORF">C7402_13035</name>
</gene>
<organism evidence="2 3">
    <name type="scientific">Paraburkholderia unamae</name>
    <dbReference type="NCBI Taxonomy" id="219649"/>
    <lineage>
        <taxon>Bacteria</taxon>
        <taxon>Pseudomonadati</taxon>
        <taxon>Pseudomonadota</taxon>
        <taxon>Betaproteobacteria</taxon>
        <taxon>Burkholderiales</taxon>
        <taxon>Burkholderiaceae</taxon>
        <taxon>Paraburkholderia</taxon>
    </lineage>
</organism>
<keyword evidence="1" id="KW-0472">Membrane</keyword>
<dbReference type="EMBL" id="QEOB01000030">
    <property type="protein sequence ID" value="PVX71237.1"/>
    <property type="molecule type" value="Genomic_DNA"/>
</dbReference>
<keyword evidence="1" id="KW-1133">Transmembrane helix</keyword>
<feature type="transmembrane region" description="Helical" evidence="1">
    <location>
        <begin position="33"/>
        <end position="53"/>
    </location>
</feature>
<evidence type="ECO:0000313" key="3">
    <source>
        <dbReference type="Proteomes" id="UP000245712"/>
    </source>
</evidence>